<feature type="compositionally biased region" description="Low complexity" evidence="1">
    <location>
        <begin position="60"/>
        <end position="81"/>
    </location>
</feature>
<organism evidence="2 3">
    <name type="scientific">Armillaria luteobubalina</name>
    <dbReference type="NCBI Taxonomy" id="153913"/>
    <lineage>
        <taxon>Eukaryota</taxon>
        <taxon>Fungi</taxon>
        <taxon>Dikarya</taxon>
        <taxon>Basidiomycota</taxon>
        <taxon>Agaricomycotina</taxon>
        <taxon>Agaricomycetes</taxon>
        <taxon>Agaricomycetidae</taxon>
        <taxon>Agaricales</taxon>
        <taxon>Marasmiineae</taxon>
        <taxon>Physalacriaceae</taxon>
        <taxon>Armillaria</taxon>
    </lineage>
</organism>
<reference evidence="2" key="1">
    <citation type="submission" date="2023-06" db="EMBL/GenBank/DDBJ databases">
        <authorList>
            <consortium name="Lawrence Berkeley National Laboratory"/>
            <person name="Ahrendt S."/>
            <person name="Sahu N."/>
            <person name="Indic B."/>
            <person name="Wong-Bajracharya J."/>
            <person name="Merenyi Z."/>
            <person name="Ke H.-M."/>
            <person name="Monk M."/>
            <person name="Kocsube S."/>
            <person name="Drula E."/>
            <person name="Lipzen A."/>
            <person name="Balint B."/>
            <person name="Henrissat B."/>
            <person name="Andreopoulos B."/>
            <person name="Martin F.M."/>
            <person name="Harder C.B."/>
            <person name="Rigling D."/>
            <person name="Ford K.L."/>
            <person name="Foster G.D."/>
            <person name="Pangilinan J."/>
            <person name="Papanicolaou A."/>
            <person name="Barry K."/>
            <person name="LaButti K."/>
            <person name="Viragh M."/>
            <person name="Koriabine M."/>
            <person name="Yan M."/>
            <person name="Riley R."/>
            <person name="Champramary S."/>
            <person name="Plett K.L."/>
            <person name="Tsai I.J."/>
            <person name="Slot J."/>
            <person name="Sipos G."/>
            <person name="Plett J."/>
            <person name="Nagy L.G."/>
            <person name="Grigoriev I.V."/>
        </authorList>
    </citation>
    <scope>NUCLEOTIDE SEQUENCE</scope>
    <source>
        <strain evidence="2">HWK02</strain>
    </source>
</reference>
<feature type="region of interest" description="Disordered" evidence="1">
    <location>
        <begin position="99"/>
        <end position="125"/>
    </location>
</feature>
<evidence type="ECO:0000313" key="2">
    <source>
        <dbReference type="EMBL" id="KAK0504956.1"/>
    </source>
</evidence>
<dbReference type="Proteomes" id="UP001175228">
    <property type="component" value="Unassembled WGS sequence"/>
</dbReference>
<accession>A0AA39U057</accession>
<keyword evidence="3" id="KW-1185">Reference proteome</keyword>
<sequence length="125" mass="13684">MAMKRKFDDAGDADLQAPLPTPYFQDAKQFKCVPFPHCEYDNDVAMSDAEPLYSSHHMRASSNASSASSDTSDSPSTESSAYPNFELYPLPFAEPVDQNSHPCSGYSAQPNIGLLQPHSNFSHHG</sequence>
<proteinExistence type="predicted"/>
<name>A0AA39U057_9AGAR</name>
<feature type="region of interest" description="Disordered" evidence="1">
    <location>
        <begin position="1"/>
        <end position="20"/>
    </location>
</feature>
<dbReference type="AlphaFoldDB" id="A0AA39U057"/>
<feature type="region of interest" description="Disordered" evidence="1">
    <location>
        <begin position="54"/>
        <end position="83"/>
    </location>
</feature>
<comment type="caution">
    <text evidence="2">The sequence shown here is derived from an EMBL/GenBank/DDBJ whole genome shotgun (WGS) entry which is preliminary data.</text>
</comment>
<evidence type="ECO:0000256" key="1">
    <source>
        <dbReference type="SAM" id="MobiDB-lite"/>
    </source>
</evidence>
<gene>
    <name evidence="2" type="ORF">EDD18DRAFT_1126986</name>
</gene>
<evidence type="ECO:0000313" key="3">
    <source>
        <dbReference type="Proteomes" id="UP001175228"/>
    </source>
</evidence>
<feature type="compositionally biased region" description="Polar residues" evidence="1">
    <location>
        <begin position="99"/>
        <end position="110"/>
    </location>
</feature>
<protein>
    <submittedName>
        <fullName evidence="2">Uncharacterized protein</fullName>
    </submittedName>
</protein>
<dbReference type="EMBL" id="JAUEPU010000002">
    <property type="protein sequence ID" value="KAK0504956.1"/>
    <property type="molecule type" value="Genomic_DNA"/>
</dbReference>